<feature type="region of interest" description="Disordered" evidence="1">
    <location>
        <begin position="258"/>
        <end position="282"/>
    </location>
</feature>
<comment type="caution">
    <text evidence="2">The sequence shown here is derived from an EMBL/GenBank/DDBJ whole genome shotgun (WGS) entry which is preliminary data.</text>
</comment>
<dbReference type="RefSeq" id="WP_228847430.1">
    <property type="nucleotide sequence ID" value="NZ_JADCKQ010000002.1"/>
</dbReference>
<dbReference type="Gene3D" id="3.40.50.10140">
    <property type="entry name" value="Toll/interleukin-1 receptor homology (TIR) domain"/>
    <property type="match status" value="1"/>
</dbReference>
<evidence type="ECO:0000313" key="2">
    <source>
        <dbReference type="EMBL" id="MBI1492501.1"/>
    </source>
</evidence>
<protein>
    <recommendedName>
        <fullName evidence="4">TIR domain-containing protein</fullName>
    </recommendedName>
</protein>
<dbReference type="SUPFAM" id="SSF52200">
    <property type="entry name" value="Toll/Interleukin receptor TIR domain"/>
    <property type="match status" value="1"/>
</dbReference>
<dbReference type="Proteomes" id="UP000640583">
    <property type="component" value="Unassembled WGS sequence"/>
</dbReference>
<accession>A0A8J7INZ9</accession>
<keyword evidence="3" id="KW-1185">Reference proteome</keyword>
<evidence type="ECO:0000313" key="3">
    <source>
        <dbReference type="Proteomes" id="UP000640583"/>
    </source>
</evidence>
<dbReference type="EMBL" id="JADCKQ010000002">
    <property type="protein sequence ID" value="MBI1492501.1"/>
    <property type="molecule type" value="Genomic_DNA"/>
</dbReference>
<gene>
    <name evidence="2" type="ORF">H1D41_02495</name>
</gene>
<proteinExistence type="predicted"/>
<sequence>MTNVFISWSGDLSKKLAEELSRWIPSVLQFAKPYFTPNDIEKGTKWGSEISQKLSETHIGIVCLTRENFERPWILFEAGALSKDIDASKVCSILFGMEPSDLSGPLTTFQTTQFEKRDFKKLLSTINETGGDQKLNQETFDRVFEMWWPQLQASVEKILNAKTKKDSKELRADRDILEEILALTRISARNRARYAEKHSLFPGIANQLCSNATMIVQASKFYKDLDLLEVSASIADSIAMIANEFPQDNHETKDLLSRLNHESSSARSDIKRQKELDEEIPF</sequence>
<organism evidence="2 3">
    <name type="scientific">Halocynthiibacter styelae</name>
    <dbReference type="NCBI Taxonomy" id="2761955"/>
    <lineage>
        <taxon>Bacteria</taxon>
        <taxon>Pseudomonadati</taxon>
        <taxon>Pseudomonadota</taxon>
        <taxon>Alphaproteobacteria</taxon>
        <taxon>Rhodobacterales</taxon>
        <taxon>Paracoccaceae</taxon>
        <taxon>Halocynthiibacter</taxon>
    </lineage>
</organism>
<reference evidence="2" key="1">
    <citation type="submission" date="2020-10" db="EMBL/GenBank/DDBJ databases">
        <title>Paenihalocynthiibacter styelae gen. nov., sp. nov., isolated from stalked sea squirt Styela clava.</title>
        <authorList>
            <person name="Kim Y.-O."/>
            <person name="Yoon J.-H."/>
        </authorList>
    </citation>
    <scope>NUCLEOTIDE SEQUENCE</scope>
    <source>
        <strain evidence="2">MYP1-1</strain>
    </source>
</reference>
<name>A0A8J7INZ9_9RHOB</name>
<evidence type="ECO:0008006" key="4">
    <source>
        <dbReference type="Google" id="ProtNLM"/>
    </source>
</evidence>
<evidence type="ECO:0000256" key="1">
    <source>
        <dbReference type="SAM" id="MobiDB-lite"/>
    </source>
</evidence>
<dbReference type="InterPro" id="IPR035897">
    <property type="entry name" value="Toll_tir_struct_dom_sf"/>
</dbReference>
<dbReference type="AlphaFoldDB" id="A0A8J7INZ9"/>